<dbReference type="NCBIfam" id="TIGR01552">
    <property type="entry name" value="phd_fam"/>
    <property type="match status" value="1"/>
</dbReference>
<proteinExistence type="inferred from homology"/>
<protein>
    <recommendedName>
        <fullName evidence="4">Antitoxin</fullName>
    </recommendedName>
</protein>
<organism evidence="2 3">
    <name type="scientific">Acidithiobacillus thiooxidans ATCC 19377</name>
    <dbReference type="NCBI Taxonomy" id="637390"/>
    <lineage>
        <taxon>Bacteria</taxon>
        <taxon>Pseudomonadati</taxon>
        <taxon>Pseudomonadota</taxon>
        <taxon>Acidithiobacillia</taxon>
        <taxon>Acidithiobacillales</taxon>
        <taxon>Acidithiobacillaceae</taxon>
        <taxon>Acidithiobacillus</taxon>
    </lineage>
</organism>
<evidence type="ECO:0000256" key="1">
    <source>
        <dbReference type="ARBA" id="ARBA00009981"/>
    </source>
</evidence>
<sequence length="87" mass="9913">MRVTTADFIRRYGTLADQALSEPLTITKNGRDRLVLVSAEEFFRLKSRERRAILPEHLSNAELDLIAQSEVPVEHEVLDAEMEGYAL</sequence>
<dbReference type="RefSeq" id="WP_031573503.1">
    <property type="nucleotide sequence ID" value="NZ_CP045571.1"/>
</dbReference>
<accession>A0A543Q1Z9</accession>
<dbReference type="Proteomes" id="UP000315403">
    <property type="component" value="Unassembled WGS sequence"/>
</dbReference>
<reference evidence="2 3" key="1">
    <citation type="submission" date="2019-03" db="EMBL/GenBank/DDBJ databases">
        <title>New insights into Acidothiobacillus thiooxidans sulfur metabolism through coupled gene expression, solution geochemistry, microscopy and spectroscopy analyses.</title>
        <authorList>
            <person name="Camacho D."/>
            <person name="Frazao R."/>
            <person name="Fouillen A."/>
            <person name="Nanci A."/>
            <person name="Lang B.F."/>
            <person name="Apte S.C."/>
            <person name="Baron C."/>
            <person name="Warren L.A."/>
        </authorList>
    </citation>
    <scope>NUCLEOTIDE SEQUENCE [LARGE SCALE GENOMIC DNA]</scope>
    <source>
        <strain evidence="2 3">ATCC 19377</strain>
    </source>
</reference>
<dbReference type="GeneID" id="60696172"/>
<comment type="similarity">
    <text evidence="1">Belongs to the phD/YefM antitoxin family.</text>
</comment>
<evidence type="ECO:0008006" key="4">
    <source>
        <dbReference type="Google" id="ProtNLM"/>
    </source>
</evidence>
<gene>
    <name evidence="2" type="ORF">DLNHIDIE_00194</name>
</gene>
<name>A0A543Q1Z9_ACITH</name>
<comment type="caution">
    <text evidence="2">The sequence shown here is derived from an EMBL/GenBank/DDBJ whole genome shotgun (WGS) entry which is preliminary data.</text>
</comment>
<dbReference type="InterPro" id="IPR036165">
    <property type="entry name" value="YefM-like_sf"/>
</dbReference>
<dbReference type="AlphaFoldDB" id="A0A543Q1Z9"/>
<evidence type="ECO:0000313" key="3">
    <source>
        <dbReference type="Proteomes" id="UP000315403"/>
    </source>
</evidence>
<dbReference type="Gene3D" id="3.40.1620.10">
    <property type="entry name" value="YefM-like domain"/>
    <property type="match status" value="1"/>
</dbReference>
<evidence type="ECO:0000313" key="2">
    <source>
        <dbReference type="EMBL" id="TQN50341.1"/>
    </source>
</evidence>
<dbReference type="EMBL" id="SZUV01000001">
    <property type="protein sequence ID" value="TQN50341.1"/>
    <property type="molecule type" value="Genomic_DNA"/>
</dbReference>
<dbReference type="SUPFAM" id="SSF143120">
    <property type="entry name" value="YefM-like"/>
    <property type="match status" value="1"/>
</dbReference>